<organism evidence="2 3">
    <name type="scientific">Calycina marina</name>
    <dbReference type="NCBI Taxonomy" id="1763456"/>
    <lineage>
        <taxon>Eukaryota</taxon>
        <taxon>Fungi</taxon>
        <taxon>Dikarya</taxon>
        <taxon>Ascomycota</taxon>
        <taxon>Pezizomycotina</taxon>
        <taxon>Leotiomycetes</taxon>
        <taxon>Helotiales</taxon>
        <taxon>Pezizellaceae</taxon>
        <taxon>Calycina</taxon>
    </lineage>
</organism>
<evidence type="ECO:0000313" key="3">
    <source>
        <dbReference type="Proteomes" id="UP000887226"/>
    </source>
</evidence>
<gene>
    <name evidence="2" type="ORF">BJ878DRAFT_158421</name>
</gene>
<feature type="region of interest" description="Disordered" evidence="1">
    <location>
        <begin position="81"/>
        <end position="114"/>
    </location>
</feature>
<accession>A0A9P7Z0J1</accession>
<dbReference type="AlphaFoldDB" id="A0A9P7Z0J1"/>
<reference evidence="2" key="1">
    <citation type="journal article" date="2021" name="IMA Fungus">
        <title>Genomic characterization of three marine fungi, including Emericellopsis atlantica sp. nov. with signatures of a generalist lifestyle and marine biomass degradation.</title>
        <authorList>
            <person name="Hagestad O.C."/>
            <person name="Hou L."/>
            <person name="Andersen J.H."/>
            <person name="Hansen E.H."/>
            <person name="Altermark B."/>
            <person name="Li C."/>
            <person name="Kuhnert E."/>
            <person name="Cox R.J."/>
            <person name="Crous P.W."/>
            <person name="Spatafora J.W."/>
            <person name="Lail K."/>
            <person name="Amirebrahimi M."/>
            <person name="Lipzen A."/>
            <person name="Pangilinan J."/>
            <person name="Andreopoulos W."/>
            <person name="Hayes R.D."/>
            <person name="Ng V."/>
            <person name="Grigoriev I.V."/>
            <person name="Jackson S.A."/>
            <person name="Sutton T.D.S."/>
            <person name="Dobson A.D.W."/>
            <person name="Rama T."/>
        </authorList>
    </citation>
    <scope>NUCLEOTIDE SEQUENCE</scope>
    <source>
        <strain evidence="2">TRa3180A</strain>
    </source>
</reference>
<evidence type="ECO:0000313" key="2">
    <source>
        <dbReference type="EMBL" id="KAG9242673.1"/>
    </source>
</evidence>
<comment type="caution">
    <text evidence="2">The sequence shown here is derived from an EMBL/GenBank/DDBJ whole genome shotgun (WGS) entry which is preliminary data.</text>
</comment>
<sequence length="114" mass="13357">MDTMTRNTIRIFQMYLELAHSVPTIVSDYRLFFEEEGEKETYDAGKSLCRILIFLNPFRKVNFESPRKTIQQLRDNAFHRHGARRRSLSGGSHQAKAYIKLPTSETSSSPWKFQ</sequence>
<name>A0A9P7Z0J1_9HELO</name>
<dbReference type="OrthoDB" id="109543at2759"/>
<protein>
    <submittedName>
        <fullName evidence="2">Uncharacterized protein</fullName>
    </submittedName>
</protein>
<proteinExistence type="predicted"/>
<feature type="compositionally biased region" description="Polar residues" evidence="1">
    <location>
        <begin position="103"/>
        <end position="114"/>
    </location>
</feature>
<evidence type="ECO:0000256" key="1">
    <source>
        <dbReference type="SAM" id="MobiDB-lite"/>
    </source>
</evidence>
<dbReference type="EMBL" id="MU254049">
    <property type="protein sequence ID" value="KAG9242673.1"/>
    <property type="molecule type" value="Genomic_DNA"/>
</dbReference>
<keyword evidence="3" id="KW-1185">Reference proteome</keyword>
<dbReference type="Proteomes" id="UP000887226">
    <property type="component" value="Unassembled WGS sequence"/>
</dbReference>